<dbReference type="STRING" id="42251.A0A2T6ZVT8"/>
<proteinExistence type="predicted"/>
<sequence length="272" mass="31036">MSCVNYDLCASCQRGAQPSRGHTEGHVVYQRIQVGVSTPNGFPLVADGTAPQYPGSPHPFWDRMITESKRPSDRFERLIDSIHNSISLTREPRSGDFEPEKASYIMALLRYPEQDNIFYLFLNSSTQNPHGLAWSDYQILLIYRQCGWDYQEGTRNLEEQIRSVPEEHQETFRPVEHGMPLLTRTGLRDMIVTEALADPQGFCQRFNHLLSVINGPQTALIDLEDRYRFPAGPIGEDCWPISPDREAVAARSMMRDAARAAIEINRHLYGHM</sequence>
<keyword evidence="3" id="KW-1185">Reference proteome</keyword>
<dbReference type="Proteomes" id="UP000244722">
    <property type="component" value="Unassembled WGS sequence"/>
</dbReference>
<dbReference type="Pfam" id="PF24355">
    <property type="entry name" value="DUF7514"/>
    <property type="match status" value="1"/>
</dbReference>
<feature type="domain" description="DUF7514" evidence="1">
    <location>
        <begin position="63"/>
        <end position="249"/>
    </location>
</feature>
<gene>
    <name evidence="2" type="ORF">B9Z19DRAFT_1064142</name>
</gene>
<dbReference type="EMBL" id="NESQ01000088">
    <property type="protein sequence ID" value="PUU79583.1"/>
    <property type="molecule type" value="Genomic_DNA"/>
</dbReference>
<evidence type="ECO:0000259" key="1">
    <source>
        <dbReference type="Pfam" id="PF24355"/>
    </source>
</evidence>
<name>A0A2T6ZVT8_TUBBO</name>
<evidence type="ECO:0000313" key="3">
    <source>
        <dbReference type="Proteomes" id="UP000244722"/>
    </source>
</evidence>
<comment type="caution">
    <text evidence="2">The sequence shown here is derived from an EMBL/GenBank/DDBJ whole genome shotgun (WGS) entry which is preliminary data.</text>
</comment>
<dbReference type="OrthoDB" id="7873042at2759"/>
<evidence type="ECO:0000313" key="2">
    <source>
        <dbReference type="EMBL" id="PUU79583.1"/>
    </source>
</evidence>
<dbReference type="InterPro" id="IPR055936">
    <property type="entry name" value="DUF7514"/>
</dbReference>
<reference evidence="2 3" key="1">
    <citation type="submission" date="2017-04" db="EMBL/GenBank/DDBJ databases">
        <title>Draft genome sequence of Tuber borchii Vittad., a whitish edible truffle.</title>
        <authorList>
            <consortium name="DOE Joint Genome Institute"/>
            <person name="Murat C."/>
            <person name="Kuo A."/>
            <person name="Barry K.W."/>
            <person name="Clum A."/>
            <person name="Dockter R.B."/>
            <person name="Fauchery L."/>
            <person name="Iotti M."/>
            <person name="Kohler A."/>
            <person name="Labutti K."/>
            <person name="Lindquist E.A."/>
            <person name="Lipzen A."/>
            <person name="Ohm R.A."/>
            <person name="Wang M."/>
            <person name="Grigoriev I.V."/>
            <person name="Zambonelli A."/>
            <person name="Martin F.M."/>
        </authorList>
    </citation>
    <scope>NUCLEOTIDE SEQUENCE [LARGE SCALE GENOMIC DNA]</scope>
    <source>
        <strain evidence="2 3">Tbo3840</strain>
    </source>
</reference>
<dbReference type="AlphaFoldDB" id="A0A2T6ZVT8"/>
<organism evidence="2 3">
    <name type="scientific">Tuber borchii</name>
    <name type="common">White truffle</name>
    <dbReference type="NCBI Taxonomy" id="42251"/>
    <lineage>
        <taxon>Eukaryota</taxon>
        <taxon>Fungi</taxon>
        <taxon>Dikarya</taxon>
        <taxon>Ascomycota</taxon>
        <taxon>Pezizomycotina</taxon>
        <taxon>Pezizomycetes</taxon>
        <taxon>Pezizales</taxon>
        <taxon>Tuberaceae</taxon>
        <taxon>Tuber</taxon>
    </lineage>
</organism>
<accession>A0A2T6ZVT8</accession>
<protein>
    <recommendedName>
        <fullName evidence="1">DUF7514 domain-containing protein</fullName>
    </recommendedName>
</protein>